<dbReference type="Gene3D" id="1.20.1050.10">
    <property type="match status" value="1"/>
</dbReference>
<dbReference type="STRING" id="1077348.A0A2G8RM75"/>
<evidence type="ECO:0000313" key="4">
    <source>
        <dbReference type="Proteomes" id="UP000230002"/>
    </source>
</evidence>
<dbReference type="InterPro" id="IPR004045">
    <property type="entry name" value="Glutathione_S-Trfase_N"/>
</dbReference>
<comment type="caution">
    <text evidence="3">The sequence shown here is derived from an EMBL/GenBank/DDBJ whole genome shotgun (WGS) entry which is preliminary data.</text>
</comment>
<name>A0A2G8RM75_9APHY</name>
<reference evidence="3 4" key="1">
    <citation type="journal article" date="2015" name="Sci. Rep.">
        <title>Chromosome-level genome map provides insights into diverse defense mechanisms in the medicinal fungus Ganoderma sinense.</title>
        <authorList>
            <person name="Zhu Y."/>
            <person name="Xu J."/>
            <person name="Sun C."/>
            <person name="Zhou S."/>
            <person name="Xu H."/>
            <person name="Nelson D.R."/>
            <person name="Qian J."/>
            <person name="Song J."/>
            <person name="Luo H."/>
            <person name="Xiang L."/>
            <person name="Li Y."/>
            <person name="Xu Z."/>
            <person name="Ji A."/>
            <person name="Wang L."/>
            <person name="Lu S."/>
            <person name="Hayward A."/>
            <person name="Sun W."/>
            <person name="Li X."/>
            <person name="Schwartz D.C."/>
            <person name="Wang Y."/>
            <person name="Chen S."/>
        </authorList>
    </citation>
    <scope>NUCLEOTIDE SEQUENCE [LARGE SCALE GENOMIC DNA]</scope>
    <source>
        <strain evidence="3 4">ZZ0214-1</strain>
    </source>
</reference>
<dbReference type="OrthoDB" id="4951845at2759"/>
<dbReference type="EMBL" id="AYKW01000069">
    <property type="protein sequence ID" value="PIL22616.1"/>
    <property type="molecule type" value="Genomic_DNA"/>
</dbReference>
<dbReference type="InterPro" id="IPR036249">
    <property type="entry name" value="Thioredoxin-like_sf"/>
</dbReference>
<dbReference type="InterPro" id="IPR054416">
    <property type="entry name" value="GST_UstS-like_C"/>
</dbReference>
<dbReference type="SUPFAM" id="SSF52833">
    <property type="entry name" value="Thioredoxin-like"/>
    <property type="match status" value="1"/>
</dbReference>
<feature type="domain" description="GST N-terminal" evidence="1">
    <location>
        <begin position="25"/>
        <end position="101"/>
    </location>
</feature>
<dbReference type="Pfam" id="PF13409">
    <property type="entry name" value="GST_N_2"/>
    <property type="match status" value="1"/>
</dbReference>
<dbReference type="AlphaFoldDB" id="A0A2G8RM75"/>
<dbReference type="Pfam" id="PF22041">
    <property type="entry name" value="GST_C_7"/>
    <property type="match status" value="1"/>
</dbReference>
<evidence type="ECO:0000259" key="2">
    <source>
        <dbReference type="Pfam" id="PF22041"/>
    </source>
</evidence>
<evidence type="ECO:0000313" key="3">
    <source>
        <dbReference type="EMBL" id="PIL22616.1"/>
    </source>
</evidence>
<feature type="domain" description="Glutathione S-transferase UstS-like C-terminal" evidence="2">
    <location>
        <begin position="118"/>
        <end position="260"/>
    </location>
</feature>
<dbReference type="Proteomes" id="UP000230002">
    <property type="component" value="Unassembled WGS sequence"/>
</dbReference>
<accession>A0A2G8RM75</accession>
<dbReference type="Gene3D" id="3.40.30.10">
    <property type="entry name" value="Glutaredoxin"/>
    <property type="match status" value="1"/>
</dbReference>
<evidence type="ECO:0000259" key="1">
    <source>
        <dbReference type="Pfam" id="PF13409"/>
    </source>
</evidence>
<proteinExistence type="predicted"/>
<keyword evidence="4" id="KW-1185">Reference proteome</keyword>
<protein>
    <submittedName>
        <fullName evidence="3">Uncharacterized protein</fullName>
    </submittedName>
</protein>
<organism evidence="3 4">
    <name type="scientific">Ganoderma sinense ZZ0214-1</name>
    <dbReference type="NCBI Taxonomy" id="1077348"/>
    <lineage>
        <taxon>Eukaryota</taxon>
        <taxon>Fungi</taxon>
        <taxon>Dikarya</taxon>
        <taxon>Basidiomycota</taxon>
        <taxon>Agaricomycotina</taxon>
        <taxon>Agaricomycetes</taxon>
        <taxon>Polyporales</taxon>
        <taxon>Polyporaceae</taxon>
        <taxon>Ganoderma</taxon>
    </lineage>
</organism>
<sequence>MYPVCRSPSSIIFYDIRSTAKGVAWSRHTWKTRYTLNIKGIPYTTVWVEYPDIAALCQKIGAGPTAKKGDGSPLYTLPAIFDPNTQTALADSAKIVRYLEATYPNAAPRLIPAELDVFIAAFEDAFWGALGTGYAPVIIPAAFDVLREGSKAYFRQTREARLGGKLEELAPPGSEAREQLWAKLKKATGKIAAWYEGAAGGKERIFVLGDGASVTYADIVVAGFFVWFKACLDEDSEEWKEMASWDGGRCGKLLAAFEKYSAVDIDEQARL</sequence>
<gene>
    <name evidence="3" type="ORF">GSI_15306</name>
</gene>